<keyword evidence="3" id="KW-1185">Reference proteome</keyword>
<protein>
    <submittedName>
        <fullName evidence="2">Uncharacterized protein</fullName>
    </submittedName>
</protein>
<sequence>MATRLLREGPDVADLIAQVRAEFGPDARIVRAERVRTGGFAGFFAKESFEITVDVPERPARRRPRPRPAAATLEQMLEAADAADLGFEAGDEPAAGVPTPRGATGVGGPGALAGEGLAPAAEGPDLGPEPGSTGFDAVLAQVQALADEVPDAEPTGPVDLFTPGLPATPVSGDAGASGLPGPRTPVDDLLTGAAGGVVAGGEPLRRGLRAIGVPAALVGEGDASLAAVVARIPAAPPAPRTPGAVHVLVGAPDDVLAVAHVLVERLGAGPSALVLAGRTASGPVRAGGRVLAAPSSATAWRGSATSRGHAWVVALGVGEEPGARAETTRMLRALRPDATWAVVDARRKPRDSVRWIEEVAAGDPRAFDAVAARGVFETGDPGTVLDLGLPIALMDGVPCSPVAWAAALGEALGPVLDGPPPS</sequence>
<evidence type="ECO:0000313" key="2">
    <source>
        <dbReference type="EMBL" id="SFB39468.1"/>
    </source>
</evidence>
<proteinExistence type="predicted"/>
<dbReference type="OrthoDB" id="3700292at2"/>
<dbReference type="Proteomes" id="UP000199012">
    <property type="component" value="Unassembled WGS sequence"/>
</dbReference>
<dbReference type="RefSeq" id="WP_090034788.1">
    <property type="nucleotide sequence ID" value="NZ_BONM01000040.1"/>
</dbReference>
<accession>A0A1I1ASL5</accession>
<dbReference type="EMBL" id="FOKA01000020">
    <property type="protein sequence ID" value="SFB39468.1"/>
    <property type="molecule type" value="Genomic_DNA"/>
</dbReference>
<dbReference type="AlphaFoldDB" id="A0A1I1ASL5"/>
<evidence type="ECO:0000256" key="1">
    <source>
        <dbReference type="SAM" id="MobiDB-lite"/>
    </source>
</evidence>
<feature type="compositionally biased region" description="Gly residues" evidence="1">
    <location>
        <begin position="104"/>
        <end position="113"/>
    </location>
</feature>
<evidence type="ECO:0000313" key="3">
    <source>
        <dbReference type="Proteomes" id="UP000199012"/>
    </source>
</evidence>
<dbReference type="STRING" id="988821.SAMN05421867_12058"/>
<feature type="compositionally biased region" description="Low complexity" evidence="1">
    <location>
        <begin position="114"/>
        <end position="124"/>
    </location>
</feature>
<reference evidence="3" key="1">
    <citation type="submission" date="2016-10" db="EMBL/GenBank/DDBJ databases">
        <authorList>
            <person name="Varghese N."/>
            <person name="Submissions S."/>
        </authorList>
    </citation>
    <scope>NUCLEOTIDE SEQUENCE [LARGE SCALE GENOMIC DNA]</scope>
    <source>
        <strain evidence="3">CGMCC 4.6945</strain>
    </source>
</reference>
<feature type="region of interest" description="Disordered" evidence="1">
    <location>
        <begin position="89"/>
        <end position="128"/>
    </location>
</feature>
<name>A0A1I1ASL5_9CELL</name>
<organism evidence="2 3">
    <name type="scientific">Cellulomonas marina</name>
    <dbReference type="NCBI Taxonomy" id="988821"/>
    <lineage>
        <taxon>Bacteria</taxon>
        <taxon>Bacillati</taxon>
        <taxon>Actinomycetota</taxon>
        <taxon>Actinomycetes</taxon>
        <taxon>Micrococcales</taxon>
        <taxon>Cellulomonadaceae</taxon>
        <taxon>Cellulomonas</taxon>
    </lineage>
</organism>
<gene>
    <name evidence="2" type="ORF">SAMN05421867_12058</name>
</gene>